<keyword evidence="2" id="KW-1185">Reference proteome</keyword>
<comment type="caution">
    <text evidence="1">The sequence shown here is derived from an EMBL/GenBank/DDBJ whole genome shotgun (WGS) entry which is preliminary data.</text>
</comment>
<gene>
    <name evidence="1" type="ORF">SAE02_61090</name>
</gene>
<dbReference type="EMBL" id="BJYZ01000034">
    <property type="protein sequence ID" value="GEO41961.1"/>
    <property type="molecule type" value="Genomic_DNA"/>
</dbReference>
<accession>A0A512DZR2</accession>
<reference evidence="1 2" key="1">
    <citation type="submission" date="2019-07" db="EMBL/GenBank/DDBJ databases">
        <title>Whole genome shotgun sequence of Skermanella aerolata NBRC 106429.</title>
        <authorList>
            <person name="Hosoyama A."/>
            <person name="Uohara A."/>
            <person name="Ohji S."/>
            <person name="Ichikawa N."/>
        </authorList>
    </citation>
    <scope>NUCLEOTIDE SEQUENCE [LARGE SCALE GENOMIC DNA]</scope>
    <source>
        <strain evidence="1 2">NBRC 106429</strain>
    </source>
</reference>
<evidence type="ECO:0000313" key="2">
    <source>
        <dbReference type="Proteomes" id="UP000321523"/>
    </source>
</evidence>
<proteinExistence type="predicted"/>
<organism evidence="1 2">
    <name type="scientific">Skermanella aerolata</name>
    <dbReference type="NCBI Taxonomy" id="393310"/>
    <lineage>
        <taxon>Bacteria</taxon>
        <taxon>Pseudomonadati</taxon>
        <taxon>Pseudomonadota</taxon>
        <taxon>Alphaproteobacteria</taxon>
        <taxon>Rhodospirillales</taxon>
        <taxon>Azospirillaceae</taxon>
        <taxon>Skermanella</taxon>
    </lineage>
</organism>
<dbReference type="AlphaFoldDB" id="A0A512DZR2"/>
<evidence type="ECO:0000313" key="1">
    <source>
        <dbReference type="EMBL" id="GEO41961.1"/>
    </source>
</evidence>
<name>A0A512DZR2_9PROT</name>
<sequence length="267" mass="30630">MRFIEQQPKFDLGGWTSYRSAEVQADAAIWAAEIGAAATLRSAEMVLEASREAMNMGYRGALVAADMTILAAVIAYMDAIASDRHQTRLEKARFDASVASYRQMQRNLVMNYSDRLGYFGEFIRLDDYDETSNMHLELTKLSMDFIGTVQVPREWWPTDWRDHALLGQEFSDRVSETRNAIYDLLNELGTYQIALLKDQPDMVAAEGLLHLMTEDHEVYNRHGLPLHEYHKVYDRSIQDAWRSAEGALDRLAGILKLAPRRFGRIFR</sequence>
<dbReference type="Proteomes" id="UP000321523">
    <property type="component" value="Unassembled WGS sequence"/>
</dbReference>
<protein>
    <submittedName>
        <fullName evidence="1">Uncharacterized protein</fullName>
    </submittedName>
</protein>